<dbReference type="Pfam" id="PF03184">
    <property type="entry name" value="DDE_1"/>
    <property type="match status" value="1"/>
</dbReference>
<proteinExistence type="predicted"/>
<dbReference type="InterPro" id="IPR004875">
    <property type="entry name" value="DDE_SF_endonuclease_dom"/>
</dbReference>
<name>A0AAV0WWG3_9HEMI</name>
<feature type="domain" description="DDE-1" evidence="1">
    <location>
        <begin position="121"/>
        <end position="286"/>
    </location>
</feature>
<dbReference type="Proteomes" id="UP001160148">
    <property type="component" value="Unassembled WGS sequence"/>
</dbReference>
<gene>
    <name evidence="2" type="ORF">MEUPH1_LOCUS15677</name>
</gene>
<comment type="caution">
    <text evidence="2">The sequence shown here is derived from an EMBL/GenBank/DDBJ whole genome shotgun (WGS) entry which is preliminary data.</text>
</comment>
<dbReference type="GO" id="GO:0003676">
    <property type="term" value="F:nucleic acid binding"/>
    <property type="evidence" value="ECO:0007669"/>
    <property type="project" value="InterPro"/>
</dbReference>
<reference evidence="2 3" key="1">
    <citation type="submission" date="2023-01" db="EMBL/GenBank/DDBJ databases">
        <authorList>
            <person name="Whitehead M."/>
        </authorList>
    </citation>
    <scope>NUCLEOTIDE SEQUENCE [LARGE SCALE GENOMIC DNA]</scope>
</reference>
<dbReference type="EMBL" id="CARXXK010000003">
    <property type="protein sequence ID" value="CAI6360365.1"/>
    <property type="molecule type" value="Genomic_DNA"/>
</dbReference>
<accession>A0AAV0WWG3</accession>
<dbReference type="AlphaFoldDB" id="A0AAV0WWG3"/>
<sequence>MMKMKTRRQVRIKKPAKVRIANEADIIKKLEIWYTRWTKSIGRPLTPLNLKKKTIMILKTLKVSADVISIITLDWIKKFMKNRGNLEGYNDDETYAGLLIPFDVNGIPDVTLDTTVNPDRKVWLLMAGNKSGRHRTRVLVIGKRWRPPCMETVNMLGQPVVYAGGGDGFPTQDLFKWWFETEFCPAALSINSKAVLVMDKASFIPEKCEYNGVSLQNHDGDSISKSTLFIEFKATYTALLLTQASLDQQSERSIQRFLGKYTLKDAFILLHRAWLQVTTESFSTCWKNCTYTSAMKGIILGVQWLAHDLGLEVSDDDMLVWILSNPVEVTEPENLSTDSEDIEIPPSATQTVDYLKKALLWVETQPLEPSFVIAIRDLITYAKQASKIGLGPAHPFFCHNGEQLGTQPPPAHMGIPPYQLDKAPGLPRPSMYPFPTGQYPYPLLSPDMSQVAASWHTPASMYHQISSAGTGFRGSYPPSLGTSLTSELYRFSPTGLMGGPSPHHHLSHHTHHSHPAIVTPGVRQDLHTDSNHRYFSEFYVD</sequence>
<evidence type="ECO:0000259" key="1">
    <source>
        <dbReference type="Pfam" id="PF03184"/>
    </source>
</evidence>
<keyword evidence="3" id="KW-1185">Reference proteome</keyword>
<protein>
    <recommendedName>
        <fullName evidence="1">DDE-1 domain-containing protein</fullName>
    </recommendedName>
</protein>
<evidence type="ECO:0000313" key="3">
    <source>
        <dbReference type="Proteomes" id="UP001160148"/>
    </source>
</evidence>
<organism evidence="2 3">
    <name type="scientific">Macrosiphum euphorbiae</name>
    <name type="common">potato aphid</name>
    <dbReference type="NCBI Taxonomy" id="13131"/>
    <lineage>
        <taxon>Eukaryota</taxon>
        <taxon>Metazoa</taxon>
        <taxon>Ecdysozoa</taxon>
        <taxon>Arthropoda</taxon>
        <taxon>Hexapoda</taxon>
        <taxon>Insecta</taxon>
        <taxon>Pterygota</taxon>
        <taxon>Neoptera</taxon>
        <taxon>Paraneoptera</taxon>
        <taxon>Hemiptera</taxon>
        <taxon>Sternorrhyncha</taxon>
        <taxon>Aphidomorpha</taxon>
        <taxon>Aphidoidea</taxon>
        <taxon>Aphididae</taxon>
        <taxon>Macrosiphini</taxon>
        <taxon>Macrosiphum</taxon>
    </lineage>
</organism>
<evidence type="ECO:0000313" key="2">
    <source>
        <dbReference type="EMBL" id="CAI6360365.1"/>
    </source>
</evidence>